<gene>
    <name evidence="2" type="ORF">V1633_03000</name>
</gene>
<accession>A0ABU7RLU1</accession>
<protein>
    <submittedName>
        <fullName evidence="2">Uncharacterized protein</fullName>
    </submittedName>
</protein>
<dbReference type="Proteomes" id="UP001332243">
    <property type="component" value="Unassembled WGS sequence"/>
</dbReference>
<organism evidence="2 3">
    <name type="scientific">Plantactinospora sonchi</name>
    <dbReference type="NCBI Taxonomy" id="1544735"/>
    <lineage>
        <taxon>Bacteria</taxon>
        <taxon>Bacillati</taxon>
        <taxon>Actinomycetota</taxon>
        <taxon>Actinomycetes</taxon>
        <taxon>Micromonosporales</taxon>
        <taxon>Micromonosporaceae</taxon>
        <taxon>Plantactinospora</taxon>
    </lineage>
</organism>
<sequence>MDGSVTSEDEALGLWCENLPALRAEAARAGAAGRLDRDVARVRSGGSVLSAYRKWLATADPATWRTWSEPGGVAMAGLPGPSPVGPVGTGSYRCPVGRCGRTAGRDPQGHPPDCAAFDAPMTPDRR</sequence>
<reference evidence="2 3" key="1">
    <citation type="submission" date="2024-01" db="EMBL/GenBank/DDBJ databases">
        <title>Genome insights into Plantactinospora sonchi sp. nov.</title>
        <authorList>
            <person name="Wang L."/>
        </authorList>
    </citation>
    <scope>NUCLEOTIDE SEQUENCE [LARGE SCALE GENOMIC DNA]</scope>
    <source>
        <strain evidence="2 3">NEAU-QY2</strain>
    </source>
</reference>
<dbReference type="RefSeq" id="WP_331212567.1">
    <property type="nucleotide sequence ID" value="NZ_JAZGQK010000002.1"/>
</dbReference>
<feature type="region of interest" description="Disordered" evidence="1">
    <location>
        <begin position="102"/>
        <end position="126"/>
    </location>
</feature>
<name>A0ABU7RLU1_9ACTN</name>
<dbReference type="EMBL" id="JAZGQK010000002">
    <property type="protein sequence ID" value="MEE6257455.1"/>
    <property type="molecule type" value="Genomic_DNA"/>
</dbReference>
<evidence type="ECO:0000256" key="1">
    <source>
        <dbReference type="SAM" id="MobiDB-lite"/>
    </source>
</evidence>
<evidence type="ECO:0000313" key="3">
    <source>
        <dbReference type="Proteomes" id="UP001332243"/>
    </source>
</evidence>
<evidence type="ECO:0000313" key="2">
    <source>
        <dbReference type="EMBL" id="MEE6257455.1"/>
    </source>
</evidence>
<keyword evidence="3" id="KW-1185">Reference proteome</keyword>
<proteinExistence type="predicted"/>
<comment type="caution">
    <text evidence="2">The sequence shown here is derived from an EMBL/GenBank/DDBJ whole genome shotgun (WGS) entry which is preliminary data.</text>
</comment>